<name>A0ABX1QS20_9PROT</name>
<evidence type="ECO:0000256" key="2">
    <source>
        <dbReference type="ARBA" id="ARBA00007317"/>
    </source>
</evidence>
<organism evidence="7 8">
    <name type="scientific">Tepidiphilus baoligensis</name>
    <dbReference type="NCBI Taxonomy" id="2698687"/>
    <lineage>
        <taxon>Bacteria</taxon>
        <taxon>Pseudomonadati</taxon>
        <taxon>Pseudomonadota</taxon>
        <taxon>Hydrogenophilia</taxon>
        <taxon>Hydrogenophilales</taxon>
        <taxon>Hydrogenophilaceae</taxon>
        <taxon>Tepidiphilus</taxon>
    </lineage>
</organism>
<dbReference type="InterPro" id="IPR050743">
    <property type="entry name" value="2-oxoacid_DH_E2_comp"/>
</dbReference>
<dbReference type="Gene3D" id="4.10.320.10">
    <property type="entry name" value="E3-binding domain"/>
    <property type="match status" value="1"/>
</dbReference>
<dbReference type="Proteomes" id="UP000669605">
    <property type="component" value="Unassembled WGS sequence"/>
</dbReference>
<feature type="non-terminal residue" evidence="7">
    <location>
        <position position="1"/>
    </location>
</feature>
<gene>
    <name evidence="7" type="ORF">GV368_10900</name>
</gene>
<feature type="region of interest" description="Disordered" evidence="5">
    <location>
        <begin position="1"/>
        <end position="62"/>
    </location>
</feature>
<proteinExistence type="inferred from homology"/>
<reference evidence="7 8" key="1">
    <citation type="journal article" date="2020" name="Curr. Microbiol.">
        <title>Tepidiphilus baoligensis sp. nov., a Novel Bacterium of the Family Hydrogenophilaceae Isolated from an Oil Reservoir.</title>
        <authorList>
            <person name="Zhang X."/>
            <person name="Wang G."/>
            <person name="Ma X."/>
            <person name="Yu J."/>
            <person name="You J."/>
            <person name="Xue Y."/>
            <person name="Ma Y."/>
        </authorList>
    </citation>
    <scope>NUCLEOTIDE SEQUENCE [LARGE SCALE GENOMIC DNA]</scope>
    <source>
        <strain evidence="7 8">B18-69</strain>
    </source>
</reference>
<dbReference type="EMBL" id="JAAAUB010000039">
    <property type="protein sequence ID" value="NMH17575.1"/>
    <property type="molecule type" value="Genomic_DNA"/>
</dbReference>
<evidence type="ECO:0000256" key="3">
    <source>
        <dbReference type="ARBA" id="ARBA00022679"/>
    </source>
</evidence>
<feature type="compositionally biased region" description="Basic and acidic residues" evidence="5">
    <location>
        <begin position="14"/>
        <end position="23"/>
    </location>
</feature>
<dbReference type="InterPro" id="IPR036625">
    <property type="entry name" value="E3-bd_dom_sf"/>
</dbReference>
<dbReference type="InterPro" id="IPR004167">
    <property type="entry name" value="PSBD"/>
</dbReference>
<evidence type="ECO:0000313" key="7">
    <source>
        <dbReference type="EMBL" id="NMH17575.1"/>
    </source>
</evidence>
<sequence length="398" mass="42361">VGDKVSEGTPVIRLEAKETDRASEPASQPPGDVATPVQRGVEANAAATAEVGEPTPSAASPRPASVAGAAVWAPVAEPVTPSPIAPTPIQLGGKIHASPVVRAFARELGVDLSKVTPSGPNGRILREDVVAYVKRVMQGEAGEPSKAGGGSLLAGLELPPWPKVDFAKFGPIEVKELGRIKKISAANLARNWIMIPAVTYHDEADVTELEAFRRELNREHEKEGLKFTMLAFLIKAVVAALQRFPDMNTSLDGDKLVYKRYYHIGFAADTPQGLVVPVLKEADKKGLREIAAETAELARKAREGKLKPAEMQGATFTISSLGGIGGTGFAPIINAPEVAILGVNKIAVKPVWDGKAFVPRQILPLSLTADHRVIDGAYATRFTSHLAQLLADFRRVLL</sequence>
<evidence type="ECO:0000256" key="5">
    <source>
        <dbReference type="SAM" id="MobiDB-lite"/>
    </source>
</evidence>
<dbReference type="Pfam" id="PF02817">
    <property type="entry name" value="E3_binding"/>
    <property type="match status" value="1"/>
</dbReference>
<evidence type="ECO:0000259" key="6">
    <source>
        <dbReference type="PROSITE" id="PS51826"/>
    </source>
</evidence>
<dbReference type="PROSITE" id="PS51826">
    <property type="entry name" value="PSBD"/>
    <property type="match status" value="1"/>
</dbReference>
<dbReference type="InterPro" id="IPR001078">
    <property type="entry name" value="2-oxoacid_DH_actylTfrase"/>
</dbReference>
<dbReference type="RefSeq" id="WP_169116537.1">
    <property type="nucleotide sequence ID" value="NZ_JAAAUB010000039.1"/>
</dbReference>
<feature type="domain" description="Peripheral subunit-binding (PSBD)" evidence="6">
    <location>
        <begin position="96"/>
        <end position="133"/>
    </location>
</feature>
<comment type="caution">
    <text evidence="7">The sequence shown here is derived from an EMBL/GenBank/DDBJ whole genome shotgun (WGS) entry which is preliminary data.</text>
</comment>
<protein>
    <submittedName>
        <fullName evidence="7">Dihydrolipoamide acetyltransferase</fullName>
    </submittedName>
</protein>
<evidence type="ECO:0000256" key="4">
    <source>
        <dbReference type="ARBA" id="ARBA00023315"/>
    </source>
</evidence>
<accession>A0ABX1QS20</accession>
<keyword evidence="8" id="KW-1185">Reference proteome</keyword>
<dbReference type="Gene3D" id="3.30.559.10">
    <property type="entry name" value="Chloramphenicol acetyltransferase-like domain"/>
    <property type="match status" value="1"/>
</dbReference>
<evidence type="ECO:0000256" key="1">
    <source>
        <dbReference type="ARBA" id="ARBA00001938"/>
    </source>
</evidence>
<dbReference type="Pfam" id="PF00198">
    <property type="entry name" value="2-oxoacid_dh"/>
    <property type="match status" value="1"/>
</dbReference>
<keyword evidence="3" id="KW-0808">Transferase</keyword>
<dbReference type="PANTHER" id="PTHR43178">
    <property type="entry name" value="DIHYDROLIPOAMIDE ACETYLTRANSFERASE COMPONENT OF PYRUVATE DEHYDROGENASE COMPLEX"/>
    <property type="match status" value="1"/>
</dbReference>
<dbReference type="InterPro" id="IPR023213">
    <property type="entry name" value="CAT-like_dom_sf"/>
</dbReference>
<keyword evidence="4" id="KW-0012">Acyltransferase</keyword>
<dbReference type="SUPFAM" id="SSF47005">
    <property type="entry name" value="Peripheral subunit-binding domain of 2-oxo acid dehydrogenase complex"/>
    <property type="match status" value="1"/>
</dbReference>
<evidence type="ECO:0000313" key="8">
    <source>
        <dbReference type="Proteomes" id="UP000669605"/>
    </source>
</evidence>
<comment type="cofactor">
    <cofactor evidence="1">
        <name>(R)-lipoate</name>
        <dbReference type="ChEBI" id="CHEBI:83088"/>
    </cofactor>
</comment>
<dbReference type="PANTHER" id="PTHR43178:SF2">
    <property type="entry name" value="DIHYDROLIPOYLLYSINE-RESIDUE ACETYLTRANSFERASE COMPONENT OF PYRUVATE DEHYDROGENASE COMPLEX"/>
    <property type="match status" value="1"/>
</dbReference>
<dbReference type="SUPFAM" id="SSF52777">
    <property type="entry name" value="CoA-dependent acyltransferases"/>
    <property type="match status" value="1"/>
</dbReference>
<comment type="similarity">
    <text evidence="2">Belongs to the 2-oxoacid dehydrogenase family.</text>
</comment>